<dbReference type="PANTHER" id="PTHR48104">
    <property type="entry name" value="METACASPASE-4"/>
    <property type="match status" value="1"/>
</dbReference>
<feature type="region of interest" description="Disordered" evidence="2">
    <location>
        <begin position="1"/>
        <end position="23"/>
    </location>
</feature>
<dbReference type="GO" id="GO:0006508">
    <property type="term" value="P:proteolysis"/>
    <property type="evidence" value="ECO:0007669"/>
    <property type="project" value="TreeGrafter"/>
</dbReference>
<dbReference type="InterPro" id="IPR050452">
    <property type="entry name" value="Metacaspase"/>
</dbReference>
<dbReference type="Proteomes" id="UP000698800">
    <property type="component" value="Unassembled WGS sequence"/>
</dbReference>
<proteinExistence type="inferred from homology"/>
<sequence length="941" mass="105650">MGNPDRNRQSIGESAGQSREPRQEGFVELYAPARTQDCLADIIFVPDLNEPETAWIVSQTDNTWLKERLQNKVPSGRVVAFGYSATVDPASSDNIKTYAEKLLREVDNNRGGDFVGRSSKNIVVSWGSLYQENRPIILVGHGLGGVVCEKVRDVMTYTGALQAIVMSGEREGSAGRLLTLTRGIILLNTPHYYPGLKQWAAMNQTNIDNKSIEDVQKAQDNFIVMTGKRGEEAEKEIRVVCCFARNPEPQSQLRLSPIWAILPHSTTIAICSDHFGMTSKPADNPESPGLQVVLEWLPRWLDNLIPKQWAVLIGIDCYQLPKQSLIDKTTFEPMHGCINDVLAVEQYLLNTLQIPEGSIVKLLAPNPSPNDTRNSLTPTFDNINKELETLAKRCRKGDIVYFHFSGYGGMDSRSTDGHTNVNDFFLVPSDFSGNYLWVAHIIDMLNAGLALTAVLDLRRPSGNMPPGDDQTPRQLDNKQGFVVLGALVQRELTAEPPSTNSNYGLLTYCLLHTLCNSSTSAYSETICDAVCHKVRDSSCDKTLKLVGDRNCFFVNKIRSRIHALSVEIKPDNPSVCLLGGILSGVEKNSEYAILQKNFDPSKQIQRSDILGEMRVSKVRIRDSVASIYWTSNSLSMRDQRYLAVLQRRPTIKKFGVRFIAHLPAADDVVTDNDFMKRWDQLRENQTWLYMEPNSDVDVPFRVRINEQCNFEIQDWTGTFAKLEGQYLKPLSAKKETLRESIPKLILRLEHLAKFKVIKELRNPGVRPNTPPTLISVKAVIPSQHQSRKDPWREGILVLKEKEQVEFSFHNLTNQSLSFALLICNSRFGVQVVFPRGEQYMILGPHKIMPLTSSLLMAPGMRKASAAGVPIVSTFKVLACVPPLTERPQLLSFEGVDKMRENEGSSSPSSVDDVRRFLKDLDASYRKGFNWETVDIRVEILP</sequence>
<dbReference type="EMBL" id="JAGHQL010000069">
    <property type="protein sequence ID" value="KAH0541754.1"/>
    <property type="molecule type" value="Genomic_DNA"/>
</dbReference>
<dbReference type="Gene3D" id="3.40.50.1460">
    <property type="match status" value="1"/>
</dbReference>
<accession>A0A9P8I6Y7</accession>
<dbReference type="AlphaFoldDB" id="A0A9P8I6Y7"/>
<evidence type="ECO:0000313" key="3">
    <source>
        <dbReference type="EMBL" id="KAH0541754.1"/>
    </source>
</evidence>
<organism evidence="3 4">
    <name type="scientific">Glutinoglossum americanum</name>
    <dbReference type="NCBI Taxonomy" id="1670608"/>
    <lineage>
        <taxon>Eukaryota</taxon>
        <taxon>Fungi</taxon>
        <taxon>Dikarya</taxon>
        <taxon>Ascomycota</taxon>
        <taxon>Pezizomycotina</taxon>
        <taxon>Geoglossomycetes</taxon>
        <taxon>Geoglossales</taxon>
        <taxon>Geoglossaceae</taxon>
        <taxon>Glutinoglossum</taxon>
    </lineage>
</organism>
<protein>
    <submittedName>
        <fullName evidence="3">Uncharacterized protein</fullName>
    </submittedName>
</protein>
<comment type="caution">
    <text evidence="3">The sequence shown here is derived from an EMBL/GenBank/DDBJ whole genome shotgun (WGS) entry which is preliminary data.</text>
</comment>
<dbReference type="GO" id="GO:0005737">
    <property type="term" value="C:cytoplasm"/>
    <property type="evidence" value="ECO:0007669"/>
    <property type="project" value="TreeGrafter"/>
</dbReference>
<evidence type="ECO:0000256" key="2">
    <source>
        <dbReference type="SAM" id="MobiDB-lite"/>
    </source>
</evidence>
<evidence type="ECO:0000313" key="4">
    <source>
        <dbReference type="Proteomes" id="UP000698800"/>
    </source>
</evidence>
<evidence type="ECO:0000256" key="1">
    <source>
        <dbReference type="ARBA" id="ARBA00009005"/>
    </source>
</evidence>
<dbReference type="GO" id="GO:0004197">
    <property type="term" value="F:cysteine-type endopeptidase activity"/>
    <property type="evidence" value="ECO:0007669"/>
    <property type="project" value="TreeGrafter"/>
</dbReference>
<reference evidence="3" key="1">
    <citation type="submission" date="2021-03" db="EMBL/GenBank/DDBJ databases">
        <title>Comparative genomics and phylogenomic investigation of the class Geoglossomycetes provide insights into ecological specialization and systematics.</title>
        <authorList>
            <person name="Melie T."/>
            <person name="Pirro S."/>
            <person name="Miller A.N."/>
            <person name="Quandt A."/>
        </authorList>
    </citation>
    <scope>NUCLEOTIDE SEQUENCE</scope>
    <source>
        <strain evidence="3">GBOQ0MN5Z8</strain>
    </source>
</reference>
<dbReference type="PANTHER" id="PTHR48104:SF30">
    <property type="entry name" value="METACASPASE-1"/>
    <property type="match status" value="1"/>
</dbReference>
<gene>
    <name evidence="3" type="ORF">FGG08_003776</name>
</gene>
<name>A0A9P8I6Y7_9PEZI</name>
<dbReference type="OrthoDB" id="3223806at2759"/>
<comment type="similarity">
    <text evidence="1">Belongs to the peptidase C14B family.</text>
</comment>
<keyword evidence="4" id="KW-1185">Reference proteome</keyword>